<evidence type="ECO:0000259" key="7">
    <source>
        <dbReference type="Pfam" id="PF00172"/>
    </source>
</evidence>
<dbReference type="PANTHER" id="PTHR36206:SF13">
    <property type="entry name" value="TRANSCRIPTIONAL REGULATORY PROTEIN MOC3"/>
    <property type="match status" value="1"/>
</dbReference>
<keyword evidence="1" id="KW-0479">Metal-binding</keyword>
<organism evidence="8 9">
    <name type="scientific">Apiospora marii</name>
    <dbReference type="NCBI Taxonomy" id="335849"/>
    <lineage>
        <taxon>Eukaryota</taxon>
        <taxon>Fungi</taxon>
        <taxon>Dikarya</taxon>
        <taxon>Ascomycota</taxon>
        <taxon>Pezizomycotina</taxon>
        <taxon>Sordariomycetes</taxon>
        <taxon>Xylariomycetidae</taxon>
        <taxon>Amphisphaeriales</taxon>
        <taxon>Apiosporaceae</taxon>
        <taxon>Apiospora</taxon>
    </lineage>
</organism>
<protein>
    <recommendedName>
        <fullName evidence="7">Zn(2)-C6 fungal-type domain-containing protein</fullName>
    </recommendedName>
</protein>
<feature type="non-terminal residue" evidence="8">
    <location>
        <position position="1"/>
    </location>
</feature>
<sequence length="495" mass="55959">IRRVKCDETHPACLRCTSTGRKCDGYGTPMPERWRNRSNVKPASSSSGLRVLRPLVSGIGGSQQERLYLHFFRSKTGGSFSSSPYLASFWDNQVPRAAFHHDFMKHAVVALGSSYRRYHQQSPILSVAERNELDIFTTHQLGKSMHLLRKYIAGPGEKQVEVVLLCCVVFLCTEMIRGQKAAAYSHFTSGAKIIDTLPDALFRHLGSLRVNDQGFRMQLLSRREMRLLLKLFENFEHSDTSSGFILASQPNLPVHPHRARDDVDETDHQHSHEACSSLVQRCVWHTFTRIYETRAHKGDVRFWSSPAQVKCHAALIDRVEDTNRMLNRFMSGPAAPRPETDLAGYVLSMTELIEARGSLIEAHSMPYNYTRSEMARFGPLFREMLEACEAVVGVLSANRSQMSLEYSPRTDDTDRNETAWDVAPLTLGSALLIATHFVVFRAPDIEARKRAARAIRHMGDLKGSHPGAKTYEWLDDLGAFTIFDTKFQDLSINKS</sequence>
<gene>
    <name evidence="8" type="ORF">PG991_011330</name>
</gene>
<dbReference type="InterPro" id="IPR052360">
    <property type="entry name" value="Transcr_Regulatory_Proteins"/>
</dbReference>
<reference evidence="8 9" key="1">
    <citation type="submission" date="2023-01" db="EMBL/GenBank/DDBJ databases">
        <title>Analysis of 21 Apiospora genomes using comparative genomics revels a genus with tremendous synthesis potential of carbohydrate active enzymes and secondary metabolites.</title>
        <authorList>
            <person name="Sorensen T."/>
        </authorList>
    </citation>
    <scope>NUCLEOTIDE SEQUENCE [LARGE SCALE GENOMIC DNA]</scope>
    <source>
        <strain evidence="8 9">CBS 20057</strain>
    </source>
</reference>
<dbReference type="EMBL" id="JAQQWI010000016">
    <property type="protein sequence ID" value="KAK8008779.1"/>
    <property type="molecule type" value="Genomic_DNA"/>
</dbReference>
<dbReference type="InterPro" id="IPR036864">
    <property type="entry name" value="Zn2-C6_fun-type_DNA-bd_sf"/>
</dbReference>
<evidence type="ECO:0000313" key="8">
    <source>
        <dbReference type="EMBL" id="KAK8008779.1"/>
    </source>
</evidence>
<proteinExistence type="predicted"/>
<evidence type="ECO:0000313" key="9">
    <source>
        <dbReference type="Proteomes" id="UP001396898"/>
    </source>
</evidence>
<dbReference type="InterPro" id="IPR001138">
    <property type="entry name" value="Zn2Cys6_DnaBD"/>
</dbReference>
<name>A0ABR1REV4_9PEZI</name>
<evidence type="ECO:0000256" key="2">
    <source>
        <dbReference type="ARBA" id="ARBA00022833"/>
    </source>
</evidence>
<accession>A0ABR1REV4</accession>
<keyword evidence="9" id="KW-1185">Reference proteome</keyword>
<dbReference type="SUPFAM" id="SSF57701">
    <property type="entry name" value="Zn2/Cys6 DNA-binding domain"/>
    <property type="match status" value="1"/>
</dbReference>
<dbReference type="Proteomes" id="UP001396898">
    <property type="component" value="Unassembled WGS sequence"/>
</dbReference>
<keyword evidence="6" id="KW-0539">Nucleus</keyword>
<feature type="domain" description="Zn(2)-C6 fungal-type" evidence="7">
    <location>
        <begin position="2"/>
        <end position="27"/>
    </location>
</feature>
<evidence type="ECO:0000256" key="5">
    <source>
        <dbReference type="ARBA" id="ARBA00023163"/>
    </source>
</evidence>
<dbReference type="CDD" id="cd00067">
    <property type="entry name" value="GAL4"/>
    <property type="match status" value="1"/>
</dbReference>
<dbReference type="PANTHER" id="PTHR36206">
    <property type="entry name" value="ASPERCRYPTIN BIOSYNTHESIS CLUSTER-SPECIFIC TRANSCRIPTION REGULATOR ATNN-RELATED"/>
    <property type="match status" value="1"/>
</dbReference>
<keyword evidence="4" id="KW-0238">DNA-binding</keyword>
<evidence type="ECO:0000256" key="6">
    <source>
        <dbReference type="ARBA" id="ARBA00023242"/>
    </source>
</evidence>
<comment type="caution">
    <text evidence="8">The sequence shown here is derived from an EMBL/GenBank/DDBJ whole genome shotgun (WGS) entry which is preliminary data.</text>
</comment>
<keyword evidence="5" id="KW-0804">Transcription</keyword>
<keyword evidence="3" id="KW-0805">Transcription regulation</keyword>
<keyword evidence="2" id="KW-0862">Zinc</keyword>
<evidence type="ECO:0000256" key="4">
    <source>
        <dbReference type="ARBA" id="ARBA00023125"/>
    </source>
</evidence>
<evidence type="ECO:0000256" key="1">
    <source>
        <dbReference type="ARBA" id="ARBA00022723"/>
    </source>
</evidence>
<evidence type="ECO:0000256" key="3">
    <source>
        <dbReference type="ARBA" id="ARBA00023015"/>
    </source>
</evidence>
<dbReference type="Pfam" id="PF00172">
    <property type="entry name" value="Zn_clus"/>
    <property type="match status" value="1"/>
</dbReference>